<feature type="transmembrane region" description="Helical" evidence="5">
    <location>
        <begin position="371"/>
        <end position="392"/>
    </location>
</feature>
<feature type="transmembrane region" description="Helical" evidence="5">
    <location>
        <begin position="516"/>
        <end position="536"/>
    </location>
</feature>
<comment type="subcellular location">
    <subcellularLocation>
        <location evidence="1">Membrane</location>
        <topology evidence="1">Multi-pass membrane protein</topology>
    </subcellularLocation>
</comment>
<keyword evidence="4 5" id="KW-0472">Membrane</keyword>
<dbReference type="PANTHER" id="PTHR23502:SF164">
    <property type="entry name" value="MAJOR FACILITATOR SUPERFAMILY (MFS) PROFILE DOMAIN-CONTAINING PROTEIN"/>
    <property type="match status" value="1"/>
</dbReference>
<dbReference type="InterPro" id="IPR005829">
    <property type="entry name" value="Sugar_transporter_CS"/>
</dbReference>
<sequence length="552" mass="59741">MSDTKMEEGRTETVENIKEHGEHHGQEYATGTVQLIDSKHVVLIPTPSRDPYDPLNLPEWRKNLIVLIIGMYSAFAVLATSGMGAIAPVVTAMYPHDDPARVTDLLTSPTLFMGVGNLFAMPLADAVGRRPVFLGSLALSIVAGVWCACSGSSLKSHIAARDILSMAAGQSEALTALIVQEVCFVHQRATKGTWNAAIQGSVCGAMFVATTYLVPAWGLKWWYGIITIVNAIILVFAVLFVPETLYQRVVEDYVSARILTPESSSTDGETHEANSTSDGAKVERVTTTANHTLDHVRYSARTWRRDLRVFHAAPRWRMMGTLYQDAAKGLTVPTIMWLLVLNGAFLGVYVFQSSTFAGILLAPPFGLASEWLGFVQLSLIVANFVAVPIVGYGSDYLIKLASRVDKGVYEPEFRLLTGILPAIAAVLSCVIYGQTGAHAATSPQWSSWAGIAVPYAMGYAAFLGANTVGITYVLDSWPREAGALLLVVAAGRGFISFGLGYATAPSVDRLGYDGASNLYAVVCGVVSVLGVPAFFWGKRVRHWTLRHYWPVE</sequence>
<feature type="transmembrane region" description="Helical" evidence="5">
    <location>
        <begin position="481"/>
        <end position="504"/>
    </location>
</feature>
<evidence type="ECO:0000256" key="3">
    <source>
        <dbReference type="ARBA" id="ARBA00022989"/>
    </source>
</evidence>
<accession>A0ABR1VS31</accession>
<feature type="transmembrane region" description="Helical" evidence="5">
    <location>
        <begin position="453"/>
        <end position="474"/>
    </location>
</feature>
<protein>
    <submittedName>
        <fullName evidence="6">Major facilitator superfamily transporter</fullName>
    </submittedName>
</protein>
<organism evidence="6 7">
    <name type="scientific">Apiospora phragmitis</name>
    <dbReference type="NCBI Taxonomy" id="2905665"/>
    <lineage>
        <taxon>Eukaryota</taxon>
        <taxon>Fungi</taxon>
        <taxon>Dikarya</taxon>
        <taxon>Ascomycota</taxon>
        <taxon>Pezizomycotina</taxon>
        <taxon>Sordariomycetes</taxon>
        <taxon>Xylariomycetidae</taxon>
        <taxon>Amphisphaeriales</taxon>
        <taxon>Apiosporaceae</taxon>
        <taxon>Apiospora</taxon>
    </lineage>
</organism>
<gene>
    <name evidence="6" type="ORF">PG994_004970</name>
</gene>
<feature type="transmembrane region" description="Helical" evidence="5">
    <location>
        <begin position="196"/>
        <end position="215"/>
    </location>
</feature>
<proteinExistence type="predicted"/>
<reference evidence="6 7" key="1">
    <citation type="submission" date="2023-01" db="EMBL/GenBank/DDBJ databases">
        <title>Analysis of 21 Apiospora genomes using comparative genomics revels a genus with tremendous synthesis potential of carbohydrate active enzymes and secondary metabolites.</title>
        <authorList>
            <person name="Sorensen T."/>
        </authorList>
    </citation>
    <scope>NUCLEOTIDE SEQUENCE [LARGE SCALE GENOMIC DNA]</scope>
    <source>
        <strain evidence="6 7">CBS 135458</strain>
    </source>
</reference>
<comment type="caution">
    <text evidence="6">The sequence shown here is derived from an EMBL/GenBank/DDBJ whole genome shotgun (WGS) entry which is preliminary data.</text>
</comment>
<dbReference type="PROSITE" id="PS00216">
    <property type="entry name" value="SUGAR_TRANSPORT_1"/>
    <property type="match status" value="1"/>
</dbReference>
<dbReference type="SUPFAM" id="SSF103473">
    <property type="entry name" value="MFS general substrate transporter"/>
    <property type="match status" value="1"/>
</dbReference>
<evidence type="ECO:0000313" key="6">
    <source>
        <dbReference type="EMBL" id="KAK8074071.1"/>
    </source>
</evidence>
<feature type="transmembrane region" description="Helical" evidence="5">
    <location>
        <begin position="326"/>
        <end position="351"/>
    </location>
</feature>
<keyword evidence="2 5" id="KW-0812">Transmembrane</keyword>
<evidence type="ECO:0000256" key="5">
    <source>
        <dbReference type="SAM" id="Phobius"/>
    </source>
</evidence>
<keyword evidence="3 5" id="KW-1133">Transmembrane helix</keyword>
<dbReference type="RefSeq" id="XP_066718546.1">
    <property type="nucleotide sequence ID" value="XM_066856379.1"/>
</dbReference>
<dbReference type="PANTHER" id="PTHR23502">
    <property type="entry name" value="MAJOR FACILITATOR SUPERFAMILY"/>
    <property type="match status" value="1"/>
</dbReference>
<feature type="transmembrane region" description="Helical" evidence="5">
    <location>
        <begin position="221"/>
        <end position="241"/>
    </location>
</feature>
<feature type="transmembrane region" description="Helical" evidence="5">
    <location>
        <begin position="413"/>
        <end position="433"/>
    </location>
</feature>
<dbReference type="Proteomes" id="UP001480595">
    <property type="component" value="Unassembled WGS sequence"/>
</dbReference>
<evidence type="ECO:0000313" key="7">
    <source>
        <dbReference type="Proteomes" id="UP001480595"/>
    </source>
</evidence>
<name>A0ABR1VS31_9PEZI</name>
<evidence type="ECO:0000256" key="4">
    <source>
        <dbReference type="ARBA" id="ARBA00023136"/>
    </source>
</evidence>
<dbReference type="InterPro" id="IPR036259">
    <property type="entry name" value="MFS_trans_sf"/>
</dbReference>
<dbReference type="Gene3D" id="1.20.1250.20">
    <property type="entry name" value="MFS general substrate transporter like domains"/>
    <property type="match status" value="1"/>
</dbReference>
<dbReference type="EMBL" id="JAQQWL010000005">
    <property type="protein sequence ID" value="KAK8074071.1"/>
    <property type="molecule type" value="Genomic_DNA"/>
</dbReference>
<evidence type="ECO:0000256" key="2">
    <source>
        <dbReference type="ARBA" id="ARBA00022692"/>
    </source>
</evidence>
<evidence type="ECO:0000256" key="1">
    <source>
        <dbReference type="ARBA" id="ARBA00004141"/>
    </source>
</evidence>
<dbReference type="GeneID" id="92089442"/>
<feature type="transmembrane region" description="Helical" evidence="5">
    <location>
        <begin position="64"/>
        <end position="90"/>
    </location>
</feature>
<dbReference type="InterPro" id="IPR011701">
    <property type="entry name" value="MFS"/>
</dbReference>
<keyword evidence="7" id="KW-1185">Reference proteome</keyword>
<feature type="transmembrane region" description="Helical" evidence="5">
    <location>
        <begin position="132"/>
        <end position="154"/>
    </location>
</feature>
<dbReference type="Pfam" id="PF07690">
    <property type="entry name" value="MFS_1"/>
    <property type="match status" value="1"/>
</dbReference>